<dbReference type="Proteomes" id="UP000325902">
    <property type="component" value="Unassembled WGS sequence"/>
</dbReference>
<sequence>MTDAQKQSFNFLPFTTAAFILCNIYYWWLQYTVVQRLKKDRTTGWNDEAARRKVFMLVNGLCSGNPCFLHTTITAAPNVLKILAHSLSILTGSQPACLRLCSATPTSSLPRVDIAIVIVCCREPANIVHAVLHTDYPPPSSPYSPPTTAADPSSSPASPPSRSGTPPATSTMCSPGSAGPTAAAAAAAIQHPSSRAWMPTLYRSVGGCATIWWPSRAHFPANGPLSQSLIVFQRFEEVVKDRAGFPCCTDSG</sequence>
<accession>A0A5N5D099</accession>
<feature type="transmembrane region" description="Helical" evidence="2">
    <location>
        <begin position="12"/>
        <end position="29"/>
    </location>
</feature>
<name>A0A5N5D099_9PEZI</name>
<evidence type="ECO:0000313" key="3">
    <source>
        <dbReference type="EMBL" id="KAB2571021.1"/>
    </source>
</evidence>
<keyword evidence="2" id="KW-1133">Transmembrane helix</keyword>
<comment type="caution">
    <text evidence="3">The sequence shown here is derived from an EMBL/GenBank/DDBJ whole genome shotgun (WGS) entry which is preliminary data.</text>
</comment>
<proteinExistence type="predicted"/>
<dbReference type="AlphaFoldDB" id="A0A5N5D099"/>
<evidence type="ECO:0000256" key="1">
    <source>
        <dbReference type="SAM" id="MobiDB-lite"/>
    </source>
</evidence>
<dbReference type="OrthoDB" id="72851at2759"/>
<feature type="region of interest" description="Disordered" evidence="1">
    <location>
        <begin position="138"/>
        <end position="177"/>
    </location>
</feature>
<protein>
    <submittedName>
        <fullName evidence="3">Uncharacterized protein</fullName>
    </submittedName>
</protein>
<keyword evidence="2" id="KW-0472">Membrane</keyword>
<feature type="compositionally biased region" description="Low complexity" evidence="1">
    <location>
        <begin position="146"/>
        <end position="171"/>
    </location>
</feature>
<dbReference type="EMBL" id="VCHE01000114">
    <property type="protein sequence ID" value="KAB2571021.1"/>
    <property type="molecule type" value="Genomic_DNA"/>
</dbReference>
<keyword evidence="2" id="KW-0812">Transmembrane</keyword>
<keyword evidence="4" id="KW-1185">Reference proteome</keyword>
<evidence type="ECO:0000256" key="2">
    <source>
        <dbReference type="SAM" id="Phobius"/>
    </source>
</evidence>
<reference evidence="3 4" key="1">
    <citation type="journal article" date="2019" name="Sci. Rep.">
        <title>A multi-omics analysis of the grapevine pathogen Lasiodiplodia theobromae reveals that temperature affects the expression of virulence- and pathogenicity-related genes.</title>
        <authorList>
            <person name="Felix C."/>
            <person name="Meneses R."/>
            <person name="Goncalves M.F.M."/>
            <person name="Tilleman L."/>
            <person name="Duarte A.S."/>
            <person name="Jorrin-Novo J.V."/>
            <person name="Van de Peer Y."/>
            <person name="Deforce D."/>
            <person name="Van Nieuwerburgh F."/>
            <person name="Esteves A.C."/>
            <person name="Alves A."/>
        </authorList>
    </citation>
    <scope>NUCLEOTIDE SEQUENCE [LARGE SCALE GENOMIC DNA]</scope>
    <source>
        <strain evidence="3 4">LA-SOL3</strain>
    </source>
</reference>
<evidence type="ECO:0000313" key="4">
    <source>
        <dbReference type="Proteomes" id="UP000325902"/>
    </source>
</evidence>
<gene>
    <name evidence="3" type="ORF">DBV05_g10335</name>
</gene>
<organism evidence="3 4">
    <name type="scientific">Lasiodiplodia theobromae</name>
    <dbReference type="NCBI Taxonomy" id="45133"/>
    <lineage>
        <taxon>Eukaryota</taxon>
        <taxon>Fungi</taxon>
        <taxon>Dikarya</taxon>
        <taxon>Ascomycota</taxon>
        <taxon>Pezizomycotina</taxon>
        <taxon>Dothideomycetes</taxon>
        <taxon>Dothideomycetes incertae sedis</taxon>
        <taxon>Botryosphaeriales</taxon>
        <taxon>Botryosphaeriaceae</taxon>
        <taxon>Lasiodiplodia</taxon>
    </lineage>
</organism>